<evidence type="ECO:0000256" key="6">
    <source>
        <dbReference type="ARBA" id="ARBA00022448"/>
    </source>
</evidence>
<dbReference type="CDD" id="cd07597">
    <property type="entry name" value="BAR_SNX8"/>
    <property type="match status" value="1"/>
</dbReference>
<dbReference type="InterPro" id="IPR035704">
    <property type="entry name" value="SNX8/Mvp1_PX"/>
</dbReference>
<comment type="similarity">
    <text evidence="4">Belongs to the sorting nexin family.</text>
</comment>
<evidence type="ECO:0000256" key="7">
    <source>
        <dbReference type="ARBA" id="ARBA00022490"/>
    </source>
</evidence>
<dbReference type="GO" id="GO:0032266">
    <property type="term" value="F:phosphatidylinositol-3-phosphate binding"/>
    <property type="evidence" value="ECO:0007669"/>
    <property type="project" value="TreeGrafter"/>
</dbReference>
<gene>
    <name evidence="13" type="ORF">CYFA0S_06e04544g</name>
</gene>
<dbReference type="OrthoDB" id="10064318at2759"/>
<comment type="function">
    <text evidence="1">Required for vacuolar protein sorting.</text>
</comment>
<dbReference type="Pfam" id="PF19566">
    <property type="entry name" value="Snx8_BAR_dom"/>
    <property type="match status" value="1"/>
</dbReference>
<evidence type="ECO:0000256" key="8">
    <source>
        <dbReference type="ARBA" id="ARBA00022927"/>
    </source>
</evidence>
<feature type="compositionally biased region" description="Polar residues" evidence="11">
    <location>
        <begin position="50"/>
        <end position="59"/>
    </location>
</feature>
<dbReference type="GO" id="GO:0005829">
    <property type="term" value="C:cytosol"/>
    <property type="evidence" value="ECO:0007669"/>
    <property type="project" value="GOC"/>
</dbReference>
<protein>
    <recommendedName>
        <fullName evidence="5">Sorting nexin MVP1</fullName>
    </recommendedName>
    <alternativeName>
        <fullName evidence="10">Sorting nexin mvp1</fullName>
    </alternativeName>
</protein>
<dbReference type="PROSITE" id="PS50195">
    <property type="entry name" value="PX"/>
    <property type="match status" value="1"/>
</dbReference>
<dbReference type="FunFam" id="3.30.1520.10:FF:000042">
    <property type="entry name" value="Sorting nexin mvp1"/>
    <property type="match status" value="1"/>
</dbReference>
<evidence type="ECO:0000256" key="11">
    <source>
        <dbReference type="SAM" id="MobiDB-lite"/>
    </source>
</evidence>
<dbReference type="SUPFAM" id="SSF64268">
    <property type="entry name" value="PX domain"/>
    <property type="match status" value="1"/>
</dbReference>
<keyword evidence="8" id="KW-0653">Protein transport</keyword>
<evidence type="ECO:0000256" key="3">
    <source>
        <dbReference type="ARBA" id="ARBA00004496"/>
    </source>
</evidence>
<evidence type="ECO:0000256" key="1">
    <source>
        <dbReference type="ARBA" id="ARBA00002474"/>
    </source>
</evidence>
<name>A0A061AVM4_CYBFA</name>
<accession>A0A061AVM4</accession>
<dbReference type="AlphaFoldDB" id="A0A061AVM4"/>
<dbReference type="Gene3D" id="3.30.1520.10">
    <property type="entry name" value="Phox-like domain"/>
    <property type="match status" value="1"/>
</dbReference>
<dbReference type="InterPro" id="IPR027267">
    <property type="entry name" value="AH/BAR_dom_sf"/>
</dbReference>
<dbReference type="InterPro" id="IPR036871">
    <property type="entry name" value="PX_dom_sf"/>
</dbReference>
<dbReference type="SMART" id="SM00312">
    <property type="entry name" value="PX"/>
    <property type="match status" value="1"/>
</dbReference>
<evidence type="ECO:0000313" key="13">
    <source>
        <dbReference type="EMBL" id="CDR41235.1"/>
    </source>
</evidence>
<dbReference type="GO" id="GO:0006623">
    <property type="term" value="P:protein targeting to vacuole"/>
    <property type="evidence" value="ECO:0007669"/>
    <property type="project" value="TreeGrafter"/>
</dbReference>
<dbReference type="GO" id="GO:0016020">
    <property type="term" value="C:membrane"/>
    <property type="evidence" value="ECO:0007669"/>
    <property type="project" value="UniProtKB-SubCell"/>
</dbReference>
<dbReference type="CDD" id="cd06866">
    <property type="entry name" value="PX_SNX8_Mvp1p_like"/>
    <property type="match status" value="1"/>
</dbReference>
<dbReference type="GO" id="GO:0005768">
    <property type="term" value="C:endosome"/>
    <property type="evidence" value="ECO:0007669"/>
    <property type="project" value="TreeGrafter"/>
</dbReference>
<dbReference type="PANTHER" id="PTHR47554:SF1">
    <property type="entry name" value="SORTING NEXIN MVP1"/>
    <property type="match status" value="1"/>
</dbReference>
<reference evidence="13" key="1">
    <citation type="journal article" date="2014" name="Genome Announc.">
        <title>Genome sequence of the yeast Cyberlindnera fabianii (Hansenula fabianii).</title>
        <authorList>
            <person name="Freel K.C."/>
            <person name="Sarilar V."/>
            <person name="Neuveglise C."/>
            <person name="Devillers H."/>
            <person name="Friedrich A."/>
            <person name="Schacherer J."/>
        </authorList>
    </citation>
    <scope>NUCLEOTIDE SEQUENCE</scope>
    <source>
        <strain evidence="13">YJS4271</strain>
    </source>
</reference>
<dbReference type="InterPro" id="IPR028662">
    <property type="entry name" value="SNX8/Mvp1"/>
</dbReference>
<evidence type="ECO:0000256" key="9">
    <source>
        <dbReference type="ARBA" id="ARBA00023136"/>
    </source>
</evidence>
<evidence type="ECO:0000256" key="10">
    <source>
        <dbReference type="ARBA" id="ARBA00072009"/>
    </source>
</evidence>
<dbReference type="EMBL" id="LK052891">
    <property type="protein sequence ID" value="CDR41235.1"/>
    <property type="molecule type" value="Genomic_DNA"/>
</dbReference>
<evidence type="ECO:0000256" key="5">
    <source>
        <dbReference type="ARBA" id="ARBA00014268"/>
    </source>
</evidence>
<comment type="subcellular location">
    <subcellularLocation>
        <location evidence="3">Cytoplasm</location>
    </subcellularLocation>
    <subcellularLocation>
        <location evidence="2">Membrane</location>
        <topology evidence="2">Peripheral membrane protein</topology>
        <orientation evidence="2">Cytoplasmic side</orientation>
    </subcellularLocation>
</comment>
<organism evidence="13">
    <name type="scientific">Cyberlindnera fabianii</name>
    <name type="common">Yeast</name>
    <name type="synonym">Hansenula fabianii</name>
    <dbReference type="NCBI Taxonomy" id="36022"/>
    <lineage>
        <taxon>Eukaryota</taxon>
        <taxon>Fungi</taxon>
        <taxon>Dikarya</taxon>
        <taxon>Ascomycota</taxon>
        <taxon>Saccharomycotina</taxon>
        <taxon>Saccharomycetes</taxon>
        <taxon>Phaffomycetales</taxon>
        <taxon>Phaffomycetaceae</taxon>
        <taxon>Cyberlindnera</taxon>
    </lineage>
</organism>
<proteinExistence type="inferred from homology"/>
<feature type="domain" description="PX" evidence="12">
    <location>
        <begin position="126"/>
        <end position="249"/>
    </location>
</feature>
<dbReference type="VEuPathDB" id="FungiDB:BON22_3022"/>
<dbReference type="GO" id="GO:0042147">
    <property type="term" value="P:retrograde transport, endosome to Golgi"/>
    <property type="evidence" value="ECO:0007669"/>
    <property type="project" value="InterPro"/>
</dbReference>
<dbReference type="PANTHER" id="PTHR47554">
    <property type="entry name" value="SORTING NEXIN MVP1"/>
    <property type="match status" value="1"/>
</dbReference>
<dbReference type="InterPro" id="IPR001683">
    <property type="entry name" value="PX_dom"/>
</dbReference>
<keyword evidence="6" id="KW-0813">Transport</keyword>
<feature type="compositionally biased region" description="Polar residues" evidence="11">
    <location>
        <begin position="27"/>
        <end position="41"/>
    </location>
</feature>
<evidence type="ECO:0000256" key="4">
    <source>
        <dbReference type="ARBA" id="ARBA00010883"/>
    </source>
</evidence>
<sequence>MSQLFDTPEDPWALPSPKRQEPWGASIQDQGNDDPLQSNPNQEDDDMATSPPQATTVSRLSPPIQQPQTMEGSIWGGDDAILGNPNSSSRTMALSDNADLDNDTTSGMAEFHQWSEAVRKTYSAITPDVIFISELPEKEGLLFKHTNYLIEHHVPLELDSTNSESSVPGERKVIRRYSDFVWLLEVLHKRYTFRLVPELPPKKLASSSDPLFLERRRRGLARFLNALVRHPVLRREQLVIMFLTVPTDLSGWRRQAQYDTSEEFVDRKSSPQFVKMWNSSKKELDAMMFSAEEELKNALENWNKVCVLAERLCVRQKQMGMDHQRLGQLLSGFRESTKQLYTVEDSRVPQINEGLREAAKHLDVSEKTLEEEAKHGDQSVLEEFKRHFDYLISLKMLLDRYHRLGGNTIEHLKKRLEQNEQKLAEIQDKPDVRGADVDRLTDSIIADRKEIARQTNRDWLIKENILSEFVVFQESQFQITRVMKLWVSDRLKFAEQNMDNWTGLSSVLQDMPLSRAD</sequence>
<feature type="region of interest" description="Disordered" evidence="11">
    <location>
        <begin position="1"/>
        <end position="88"/>
    </location>
</feature>
<dbReference type="Gene3D" id="1.20.1270.60">
    <property type="entry name" value="Arfaptin homology (AH) domain/BAR domain"/>
    <property type="match status" value="1"/>
</dbReference>
<evidence type="ECO:0000256" key="2">
    <source>
        <dbReference type="ARBA" id="ARBA00004287"/>
    </source>
</evidence>
<dbReference type="Pfam" id="PF00787">
    <property type="entry name" value="PX"/>
    <property type="match status" value="1"/>
</dbReference>
<evidence type="ECO:0000259" key="12">
    <source>
        <dbReference type="PROSITE" id="PS50195"/>
    </source>
</evidence>
<keyword evidence="7" id="KW-0963">Cytoplasm</keyword>
<dbReference type="PhylomeDB" id="A0A061AVM4"/>
<dbReference type="InterPro" id="IPR045734">
    <property type="entry name" value="Snx8_BAR_dom"/>
</dbReference>
<keyword evidence="9" id="KW-0472">Membrane</keyword>